<protein>
    <recommendedName>
        <fullName evidence="3">MarR family transcriptional regulator</fullName>
    </recommendedName>
</protein>
<dbReference type="Proteomes" id="UP000239589">
    <property type="component" value="Unassembled WGS sequence"/>
</dbReference>
<sequence length="83" mass="9802">MKNTTQLTQLEFVLLKLVEKGKGQWSWYELANALSRQDVLREPDMMEVLKNLAHRGLVNRYVEQDSPRDRWELTLEGITVLKM</sequence>
<evidence type="ECO:0008006" key="3">
    <source>
        <dbReference type="Google" id="ProtNLM"/>
    </source>
</evidence>
<dbReference type="RefSeq" id="WP_104389529.1">
    <property type="nucleotide sequence ID" value="NZ_PGEM01000210.1"/>
</dbReference>
<name>A0A2S6CP67_9CYAN</name>
<gene>
    <name evidence="1" type="ORF">CUN59_20340</name>
</gene>
<proteinExistence type="predicted"/>
<evidence type="ECO:0000313" key="2">
    <source>
        <dbReference type="Proteomes" id="UP000239589"/>
    </source>
</evidence>
<keyword evidence="2" id="KW-1185">Reference proteome</keyword>
<dbReference type="InterPro" id="IPR036390">
    <property type="entry name" value="WH_DNA-bd_sf"/>
</dbReference>
<reference evidence="1 2" key="1">
    <citation type="submission" date="2018-02" db="EMBL/GenBank/DDBJ databases">
        <title>Discovery of a pederin family compound in a non-symbiotic bloom-forming cyanobacterium.</title>
        <authorList>
            <person name="Kust A."/>
            <person name="Mares J."/>
            <person name="Jokela J."/>
            <person name="Urajova P."/>
            <person name="Hajek J."/>
            <person name="Saurav K."/>
            <person name="Voracova K."/>
            <person name="Fewer D.P."/>
            <person name="Haapaniemi E."/>
            <person name="Permi P."/>
            <person name="Rehakova K."/>
            <person name="Sivonen K."/>
            <person name="Hrouzek P."/>
        </authorList>
    </citation>
    <scope>NUCLEOTIDE SEQUENCE [LARGE SCALE GENOMIC DNA]</scope>
    <source>
        <strain evidence="1 2">CHARLIE-1</strain>
    </source>
</reference>
<dbReference type="OrthoDB" id="495477at2"/>
<dbReference type="EMBL" id="PGEM01000210">
    <property type="protein sequence ID" value="PPJ61544.1"/>
    <property type="molecule type" value="Genomic_DNA"/>
</dbReference>
<comment type="caution">
    <text evidence="1">The sequence shown here is derived from an EMBL/GenBank/DDBJ whole genome shotgun (WGS) entry which is preliminary data.</text>
</comment>
<evidence type="ECO:0000313" key="1">
    <source>
        <dbReference type="EMBL" id="PPJ61544.1"/>
    </source>
</evidence>
<dbReference type="SUPFAM" id="SSF46785">
    <property type="entry name" value="Winged helix' DNA-binding domain"/>
    <property type="match status" value="1"/>
</dbReference>
<dbReference type="AlphaFoldDB" id="A0A2S6CP67"/>
<organism evidence="1 2">
    <name type="scientific">Cuspidothrix issatschenkoi CHARLIE-1</name>
    <dbReference type="NCBI Taxonomy" id="2052836"/>
    <lineage>
        <taxon>Bacteria</taxon>
        <taxon>Bacillati</taxon>
        <taxon>Cyanobacteriota</taxon>
        <taxon>Cyanophyceae</taxon>
        <taxon>Nostocales</taxon>
        <taxon>Aphanizomenonaceae</taxon>
        <taxon>Cuspidothrix</taxon>
    </lineage>
</organism>
<accession>A0A2S6CP67</accession>